<sequence>MTVLDLWVPVAPVPAARPRVSKWGTYYPATYERFRKDCAEWFAGQQGPGVVMTGPLSVSLECVCKRPANPANPYPNGDVDNLAKGPLDAITKTEKFWGDDKQIVHLDVTKRYAAKDEVPGYQITIKEISA</sequence>
<dbReference type="AlphaFoldDB" id="A0A7X0EFH6"/>
<dbReference type="Pfam" id="PF05866">
    <property type="entry name" value="RusA"/>
    <property type="match status" value="1"/>
</dbReference>
<comment type="caution">
    <text evidence="1">The sequence shown here is derived from an EMBL/GenBank/DDBJ whole genome shotgun (WGS) entry which is preliminary data.</text>
</comment>
<proteinExistence type="predicted"/>
<dbReference type="Gene3D" id="3.30.1330.70">
    <property type="entry name" value="Holliday junction resolvase RusA"/>
    <property type="match status" value="1"/>
</dbReference>
<accession>A0A7X0EFH6</accession>
<keyword evidence="2" id="KW-1185">Reference proteome</keyword>
<protein>
    <submittedName>
        <fullName evidence="1">Holliday junction resolvase RusA-like endonuclease</fullName>
    </submittedName>
</protein>
<evidence type="ECO:0000313" key="1">
    <source>
        <dbReference type="EMBL" id="MBB6253051.1"/>
    </source>
</evidence>
<dbReference type="GO" id="GO:0004519">
    <property type="term" value="F:endonuclease activity"/>
    <property type="evidence" value="ECO:0007669"/>
    <property type="project" value="UniProtKB-KW"/>
</dbReference>
<dbReference type="GO" id="GO:0000287">
    <property type="term" value="F:magnesium ion binding"/>
    <property type="evidence" value="ECO:0007669"/>
    <property type="project" value="InterPro"/>
</dbReference>
<dbReference type="GO" id="GO:0006310">
    <property type="term" value="P:DNA recombination"/>
    <property type="evidence" value="ECO:0007669"/>
    <property type="project" value="InterPro"/>
</dbReference>
<dbReference type="Proteomes" id="UP000539175">
    <property type="component" value="Unassembled WGS sequence"/>
</dbReference>
<dbReference type="InterPro" id="IPR036614">
    <property type="entry name" value="RusA-like_sf"/>
</dbReference>
<keyword evidence="1" id="KW-0378">Hydrolase</keyword>
<keyword evidence="1" id="KW-0255">Endonuclease</keyword>
<name>A0A7X0EFH6_9PROT</name>
<reference evidence="1 2" key="1">
    <citation type="submission" date="2020-08" db="EMBL/GenBank/DDBJ databases">
        <title>Genomic Encyclopedia of Type Strains, Phase IV (KMG-IV): sequencing the most valuable type-strain genomes for metagenomic binning, comparative biology and taxonomic classification.</title>
        <authorList>
            <person name="Goeker M."/>
        </authorList>
    </citation>
    <scope>NUCLEOTIDE SEQUENCE [LARGE SCALE GENOMIC DNA]</scope>
    <source>
        <strain evidence="1 2">DSM 22198</strain>
    </source>
</reference>
<dbReference type="RefSeq" id="WP_184803084.1">
    <property type="nucleotide sequence ID" value="NZ_JACIIZ010000010.1"/>
</dbReference>
<gene>
    <name evidence="1" type="ORF">FHS74_003620</name>
</gene>
<dbReference type="GO" id="GO:0006281">
    <property type="term" value="P:DNA repair"/>
    <property type="evidence" value="ECO:0007669"/>
    <property type="project" value="InterPro"/>
</dbReference>
<organism evidence="1 2">
    <name type="scientific">Nitrospirillum iridis</name>
    <dbReference type="NCBI Taxonomy" id="765888"/>
    <lineage>
        <taxon>Bacteria</taxon>
        <taxon>Pseudomonadati</taxon>
        <taxon>Pseudomonadota</taxon>
        <taxon>Alphaproteobacteria</taxon>
        <taxon>Rhodospirillales</taxon>
        <taxon>Azospirillaceae</taxon>
        <taxon>Nitrospirillum</taxon>
    </lineage>
</organism>
<dbReference type="InterPro" id="IPR008822">
    <property type="entry name" value="Endonuclease_RusA-like"/>
</dbReference>
<dbReference type="SUPFAM" id="SSF103084">
    <property type="entry name" value="Holliday junction resolvase RusA"/>
    <property type="match status" value="1"/>
</dbReference>
<keyword evidence="1" id="KW-0540">Nuclease</keyword>
<evidence type="ECO:0000313" key="2">
    <source>
        <dbReference type="Proteomes" id="UP000539175"/>
    </source>
</evidence>
<dbReference type="EMBL" id="JACIIZ010000010">
    <property type="protein sequence ID" value="MBB6253051.1"/>
    <property type="molecule type" value="Genomic_DNA"/>
</dbReference>